<sequence length="142" mass="16456">NPGADIIGRKVRNVDYNPVKLAKTNYIDINSVLHDKKLFAEIGTFDEGLQSLEDWDFFIRIALKYPFLLKHIDQVLCDYYYFLNNVTTTVTNRVLSDKDMFAYFQISDFQGDEKKITDKIKNYLADRLVNQTLDKTARASTG</sequence>
<protein>
    <recommendedName>
        <fullName evidence="1">Glycosyltransferase 2-like prokaryotic type domain-containing protein</fullName>
    </recommendedName>
</protein>
<dbReference type="Gene3D" id="3.90.550.10">
    <property type="entry name" value="Spore Coat Polysaccharide Biosynthesis Protein SpsA, Chain A"/>
    <property type="match status" value="1"/>
</dbReference>
<dbReference type="AlphaFoldDB" id="A0A2H0WMM8"/>
<proteinExistence type="predicted"/>
<comment type="caution">
    <text evidence="2">The sequence shown here is derived from an EMBL/GenBank/DDBJ whole genome shotgun (WGS) entry which is preliminary data.</text>
</comment>
<dbReference type="Pfam" id="PF10111">
    <property type="entry name" value="Glyco_tranf_2_2"/>
    <property type="match status" value="1"/>
</dbReference>
<feature type="non-terminal residue" evidence="2">
    <location>
        <position position="1"/>
    </location>
</feature>
<evidence type="ECO:0000259" key="1">
    <source>
        <dbReference type="Pfam" id="PF10111"/>
    </source>
</evidence>
<dbReference type="Proteomes" id="UP000230033">
    <property type="component" value="Unassembled WGS sequence"/>
</dbReference>
<gene>
    <name evidence="2" type="ORF">COT65_01765</name>
</gene>
<reference evidence="3" key="1">
    <citation type="submission" date="2017-09" db="EMBL/GenBank/DDBJ databases">
        <title>Depth-based differentiation of microbial function through sediment-hosted aquifers and enrichment of novel symbionts in the deep terrestrial subsurface.</title>
        <authorList>
            <person name="Probst A.J."/>
            <person name="Ladd B."/>
            <person name="Jarett J.K."/>
            <person name="Geller-Mcgrath D.E."/>
            <person name="Sieber C.M.K."/>
            <person name="Emerson J.B."/>
            <person name="Anantharaman K."/>
            <person name="Thomas B.C."/>
            <person name="Malmstrom R."/>
            <person name="Stieglmeier M."/>
            <person name="Klingl A."/>
            <person name="Woyke T."/>
            <person name="Ryan C.M."/>
            <person name="Banfield J.F."/>
        </authorList>
    </citation>
    <scope>NUCLEOTIDE SEQUENCE [LARGE SCALE GENOMIC DNA]</scope>
</reference>
<name>A0A2H0WMM8_9BACT</name>
<dbReference type="EMBL" id="PEZJ01000021">
    <property type="protein sequence ID" value="PIS13900.1"/>
    <property type="molecule type" value="Genomic_DNA"/>
</dbReference>
<evidence type="ECO:0000313" key="2">
    <source>
        <dbReference type="EMBL" id="PIS13900.1"/>
    </source>
</evidence>
<evidence type="ECO:0000313" key="3">
    <source>
        <dbReference type="Proteomes" id="UP000230033"/>
    </source>
</evidence>
<accession>A0A2H0WMM8</accession>
<feature type="domain" description="Glycosyltransferase 2-like prokaryotic type" evidence="1">
    <location>
        <begin position="30"/>
        <end position="74"/>
    </location>
</feature>
<organism evidence="2 3">
    <name type="scientific">Candidatus Shapirobacteria bacterium CG09_land_8_20_14_0_10_47_13</name>
    <dbReference type="NCBI Taxonomy" id="1974481"/>
    <lineage>
        <taxon>Bacteria</taxon>
        <taxon>Candidatus Shapironibacteriota</taxon>
    </lineage>
</organism>
<dbReference type="InterPro" id="IPR029044">
    <property type="entry name" value="Nucleotide-diphossugar_trans"/>
</dbReference>
<dbReference type="SUPFAM" id="SSF53448">
    <property type="entry name" value="Nucleotide-diphospho-sugar transferases"/>
    <property type="match status" value="1"/>
</dbReference>
<dbReference type="InterPro" id="IPR019290">
    <property type="entry name" value="GlycosylTrfase-like_prok"/>
</dbReference>